<evidence type="ECO:0000313" key="2">
    <source>
        <dbReference type="Proteomes" id="UP000234503"/>
    </source>
</evidence>
<evidence type="ECO:0000313" key="1">
    <source>
        <dbReference type="EMBL" id="PLR39120.1"/>
    </source>
</evidence>
<accession>A0A2N5EAG1</accession>
<dbReference type="AlphaFoldDB" id="A0A2N5EAG1"/>
<protein>
    <submittedName>
        <fullName evidence="1">Uncharacterized protein</fullName>
    </submittedName>
</protein>
<reference evidence="1 2" key="1">
    <citation type="submission" date="2017-12" db="EMBL/GenBank/DDBJ databases">
        <title>Characterization of six clinical isolates of Enterochimera gen. nov., a novel genus of the Yersiniaciae family and the three species Enterochimera arupensis sp. nov., Enterochimera coloradensis sp. nov, and Enterochimera californica sp. nov.</title>
        <authorList>
            <person name="Rossi A."/>
            <person name="Fisher M."/>
        </authorList>
    </citation>
    <scope>NUCLEOTIDE SEQUENCE [LARGE SCALE GENOMIC DNA]</scope>
    <source>
        <strain evidence="2">2016-Iso4</strain>
    </source>
</reference>
<keyword evidence="2" id="KW-1185">Reference proteome</keyword>
<gene>
    <name evidence="1" type="ORF">CYR32_02520</name>
</gene>
<dbReference type="EMBL" id="PJZH01000002">
    <property type="protein sequence ID" value="PLR39120.1"/>
    <property type="molecule type" value="Genomic_DNA"/>
</dbReference>
<dbReference type="RefSeq" id="WP_101822240.1">
    <property type="nucleotide sequence ID" value="NZ_PJZH01000002.1"/>
</dbReference>
<proteinExistence type="predicted"/>
<name>A0A2N5EAG1_9GAMM</name>
<sequence>MLRDHLQLQESDTLEKIDYVRLANQGQEEITVYQITDRHGVIKGKVSVFDKLNTRRSYPADCRITQHDAQGRVVVDTLTASW</sequence>
<dbReference type="OrthoDB" id="6539632at2"/>
<organism evidence="1 2">
    <name type="scientific">Chimaeribacter coloradensis</name>
    <dbReference type="NCBI Taxonomy" id="2060068"/>
    <lineage>
        <taxon>Bacteria</taxon>
        <taxon>Pseudomonadati</taxon>
        <taxon>Pseudomonadota</taxon>
        <taxon>Gammaproteobacteria</taxon>
        <taxon>Enterobacterales</taxon>
        <taxon>Yersiniaceae</taxon>
        <taxon>Chimaeribacter</taxon>
    </lineage>
</organism>
<dbReference type="Proteomes" id="UP000234503">
    <property type="component" value="Unassembled WGS sequence"/>
</dbReference>
<comment type="caution">
    <text evidence="1">The sequence shown here is derived from an EMBL/GenBank/DDBJ whole genome shotgun (WGS) entry which is preliminary data.</text>
</comment>